<dbReference type="AlphaFoldDB" id="A0A411PF89"/>
<dbReference type="GO" id="GO:0003723">
    <property type="term" value="F:RNA binding"/>
    <property type="evidence" value="ECO:0007669"/>
    <property type="project" value="UniProtKB-UniRule"/>
</dbReference>
<comment type="function">
    <text evidence="7">Specifically dimethylates two adjacent adenosines (A1518 and A1519) in the loop of a conserved hairpin near the 3'-end of 16S rRNA in the 30S particle. May play a critical role in biogenesis of 30S subunits.</text>
</comment>
<dbReference type="PROSITE" id="PS01131">
    <property type="entry name" value="RRNA_A_DIMETH"/>
    <property type="match status" value="1"/>
</dbReference>
<keyword evidence="1 7" id="KW-0963">Cytoplasm</keyword>
<dbReference type="InterPro" id="IPR029063">
    <property type="entry name" value="SAM-dependent_MTases_sf"/>
</dbReference>
<feature type="binding site" evidence="7 8">
    <location>
        <position position="20"/>
    </location>
    <ligand>
        <name>S-adenosyl-L-methionine</name>
        <dbReference type="ChEBI" id="CHEBI:59789"/>
    </ligand>
</feature>
<evidence type="ECO:0000256" key="7">
    <source>
        <dbReference type="HAMAP-Rule" id="MF_00607"/>
    </source>
</evidence>
<sequence>MSNKVHLGHTARKRFGQNFLTNESIISRIVGAISPDNDHVMVEIGPGLGAITEPVAESVDNLCVVELDRDLVERLESHPFLKDKLTIHQGDALQFDFAQLKQPGKEMKVFGNLPYNISTPLMFHLFEYAEEIATMHFMLQKEVVLRLSASPGTKAYGKLTVMAQYYCQVVPVLEVPPTAFTPPPKVDSAVVRLLPYKDKPWPCDDVDMLRHVCSTAFNMRRKTLRNNLKTLVTDDEFANLGIDASLRPEQITVEQYVAIANHLCRKPTQD</sequence>
<comment type="subcellular location">
    <subcellularLocation>
        <location evidence="7">Cytoplasm</location>
    </subcellularLocation>
</comment>
<keyword evidence="4 7" id="KW-0808">Transferase</keyword>
<feature type="binding site" evidence="7 8">
    <location>
        <position position="66"/>
    </location>
    <ligand>
        <name>S-adenosyl-L-methionine</name>
        <dbReference type="ChEBI" id="CHEBI:59789"/>
    </ligand>
</feature>
<feature type="binding site" evidence="7 8">
    <location>
        <position position="18"/>
    </location>
    <ligand>
        <name>S-adenosyl-L-methionine</name>
        <dbReference type="ChEBI" id="CHEBI:59789"/>
    </ligand>
</feature>
<proteinExistence type="inferred from homology"/>
<keyword evidence="3 7" id="KW-0489">Methyltransferase</keyword>
<feature type="binding site" evidence="7 8">
    <location>
        <position position="45"/>
    </location>
    <ligand>
        <name>S-adenosyl-L-methionine</name>
        <dbReference type="ChEBI" id="CHEBI:59789"/>
    </ligand>
</feature>
<dbReference type="KEGG" id="smai:EXU30_05795"/>
<feature type="binding site" evidence="7 8">
    <location>
        <position position="112"/>
    </location>
    <ligand>
        <name>S-adenosyl-L-methionine</name>
        <dbReference type="ChEBI" id="CHEBI:59789"/>
    </ligand>
</feature>
<protein>
    <recommendedName>
        <fullName evidence="7">Ribosomal RNA small subunit methyltransferase A</fullName>
        <ecNumber evidence="7">2.1.1.182</ecNumber>
    </recommendedName>
    <alternativeName>
        <fullName evidence="7">16S rRNA (adenine(1518)-N(6)/adenine(1519)-N(6))-dimethyltransferase</fullName>
    </alternativeName>
    <alternativeName>
        <fullName evidence="7">16S rRNA dimethyladenosine transferase</fullName>
    </alternativeName>
    <alternativeName>
        <fullName evidence="7">16S rRNA dimethylase</fullName>
    </alternativeName>
    <alternativeName>
        <fullName evidence="7">S-adenosylmethionine-6-N', N'-adenosyl(rRNA) dimethyltransferase</fullName>
    </alternativeName>
</protein>
<accession>A0A411PF89</accession>
<evidence type="ECO:0000256" key="3">
    <source>
        <dbReference type="ARBA" id="ARBA00022603"/>
    </source>
</evidence>
<dbReference type="OrthoDB" id="9814755at2"/>
<reference evidence="10 11" key="1">
    <citation type="submission" date="2019-02" db="EMBL/GenBank/DDBJ databases">
        <title>Shewanella sp. D4-2 isolated from Dokdo Island.</title>
        <authorList>
            <person name="Baek K."/>
        </authorList>
    </citation>
    <scope>NUCLEOTIDE SEQUENCE [LARGE SCALE GENOMIC DNA]</scope>
    <source>
        <strain evidence="10 11">D4-2</strain>
    </source>
</reference>
<dbReference type="EC" id="2.1.1.182" evidence="7"/>
<evidence type="ECO:0000313" key="11">
    <source>
        <dbReference type="Proteomes" id="UP000291106"/>
    </source>
</evidence>
<dbReference type="Gene3D" id="3.40.50.150">
    <property type="entry name" value="Vaccinia Virus protein VP39"/>
    <property type="match status" value="1"/>
</dbReference>
<evidence type="ECO:0000256" key="5">
    <source>
        <dbReference type="ARBA" id="ARBA00022691"/>
    </source>
</evidence>
<keyword evidence="6 7" id="KW-0694">RNA-binding</keyword>
<dbReference type="GO" id="GO:0052908">
    <property type="term" value="F:16S rRNA (adenine(1518)-N(6)/adenine(1519)-N(6))-dimethyltransferase activity"/>
    <property type="evidence" value="ECO:0007669"/>
    <property type="project" value="UniProtKB-EC"/>
</dbReference>
<keyword evidence="11" id="KW-1185">Reference proteome</keyword>
<dbReference type="InterPro" id="IPR001737">
    <property type="entry name" value="KsgA/Erm"/>
</dbReference>
<dbReference type="HAMAP" id="MF_00607">
    <property type="entry name" value="16SrRNA_methyltr_A"/>
    <property type="match status" value="1"/>
</dbReference>
<dbReference type="Pfam" id="PF00398">
    <property type="entry name" value="RrnaAD"/>
    <property type="match status" value="1"/>
</dbReference>
<name>A0A411PF89_9GAMM</name>
<dbReference type="SMART" id="SM00650">
    <property type="entry name" value="rADc"/>
    <property type="match status" value="1"/>
</dbReference>
<comment type="similarity">
    <text evidence="7">Belongs to the class I-like SAM-binding methyltransferase superfamily. rRNA adenine N(6)-methyltransferase family. RsmA subfamily.</text>
</comment>
<dbReference type="PROSITE" id="PS51689">
    <property type="entry name" value="SAM_RNA_A_N6_MT"/>
    <property type="match status" value="1"/>
</dbReference>
<dbReference type="InterPro" id="IPR020598">
    <property type="entry name" value="rRNA_Ade_methylase_Trfase_N"/>
</dbReference>
<dbReference type="FunFam" id="1.10.8.100:FF:000001">
    <property type="entry name" value="Ribosomal RNA small subunit methyltransferase A"/>
    <property type="match status" value="1"/>
</dbReference>
<dbReference type="Proteomes" id="UP000291106">
    <property type="component" value="Chromosome"/>
</dbReference>
<dbReference type="InterPro" id="IPR023165">
    <property type="entry name" value="rRNA_Ade_diMease-like_C"/>
</dbReference>
<evidence type="ECO:0000256" key="4">
    <source>
        <dbReference type="ARBA" id="ARBA00022679"/>
    </source>
</evidence>
<evidence type="ECO:0000259" key="9">
    <source>
        <dbReference type="SMART" id="SM00650"/>
    </source>
</evidence>
<feature type="binding site" evidence="7 8">
    <location>
        <position position="91"/>
    </location>
    <ligand>
        <name>S-adenosyl-L-methionine</name>
        <dbReference type="ChEBI" id="CHEBI:59789"/>
    </ligand>
</feature>
<dbReference type="GO" id="GO:0005829">
    <property type="term" value="C:cytosol"/>
    <property type="evidence" value="ECO:0007669"/>
    <property type="project" value="TreeGrafter"/>
</dbReference>
<dbReference type="InterPro" id="IPR011530">
    <property type="entry name" value="rRNA_adenine_dimethylase"/>
</dbReference>
<evidence type="ECO:0000256" key="2">
    <source>
        <dbReference type="ARBA" id="ARBA00022552"/>
    </source>
</evidence>
<dbReference type="InterPro" id="IPR020596">
    <property type="entry name" value="rRNA_Ade_Mease_Trfase_CS"/>
</dbReference>
<dbReference type="PANTHER" id="PTHR11727">
    <property type="entry name" value="DIMETHYLADENOSINE TRANSFERASE"/>
    <property type="match status" value="1"/>
</dbReference>
<gene>
    <name evidence="7 10" type="primary">rsmA</name>
    <name evidence="7" type="synonym">ksgA</name>
    <name evidence="10" type="ORF">EXU30_05795</name>
</gene>
<evidence type="ECO:0000256" key="1">
    <source>
        <dbReference type="ARBA" id="ARBA00022490"/>
    </source>
</evidence>
<dbReference type="SUPFAM" id="SSF53335">
    <property type="entry name" value="S-adenosyl-L-methionine-dependent methyltransferases"/>
    <property type="match status" value="1"/>
</dbReference>
<evidence type="ECO:0000313" key="10">
    <source>
        <dbReference type="EMBL" id="QBF82266.1"/>
    </source>
</evidence>
<keyword evidence="5 7" id="KW-0949">S-adenosyl-L-methionine</keyword>
<comment type="catalytic activity">
    <reaction evidence="7">
        <text>adenosine(1518)/adenosine(1519) in 16S rRNA + 4 S-adenosyl-L-methionine = N(6)-dimethyladenosine(1518)/N(6)-dimethyladenosine(1519) in 16S rRNA + 4 S-adenosyl-L-homocysteine + 4 H(+)</text>
        <dbReference type="Rhea" id="RHEA:19609"/>
        <dbReference type="Rhea" id="RHEA-COMP:10232"/>
        <dbReference type="Rhea" id="RHEA-COMP:10233"/>
        <dbReference type="ChEBI" id="CHEBI:15378"/>
        <dbReference type="ChEBI" id="CHEBI:57856"/>
        <dbReference type="ChEBI" id="CHEBI:59789"/>
        <dbReference type="ChEBI" id="CHEBI:74411"/>
        <dbReference type="ChEBI" id="CHEBI:74493"/>
        <dbReference type="EC" id="2.1.1.182"/>
    </reaction>
</comment>
<dbReference type="RefSeq" id="WP_130598238.1">
    <property type="nucleotide sequence ID" value="NZ_CP036200.1"/>
</dbReference>
<feature type="domain" description="Ribosomal RNA adenine methylase transferase N-terminal" evidence="9">
    <location>
        <begin position="25"/>
        <end position="197"/>
    </location>
</feature>
<dbReference type="PANTHER" id="PTHR11727:SF7">
    <property type="entry name" value="DIMETHYLADENOSINE TRANSFERASE-RELATED"/>
    <property type="match status" value="1"/>
</dbReference>
<evidence type="ECO:0000256" key="8">
    <source>
        <dbReference type="PROSITE-ProRule" id="PRU01026"/>
    </source>
</evidence>
<dbReference type="EMBL" id="CP036200">
    <property type="protein sequence ID" value="QBF82266.1"/>
    <property type="molecule type" value="Genomic_DNA"/>
</dbReference>
<keyword evidence="2 7" id="KW-0698">rRNA processing</keyword>
<organism evidence="10 11">
    <name type="scientific">Shewanella maritima</name>
    <dbReference type="NCBI Taxonomy" id="2520507"/>
    <lineage>
        <taxon>Bacteria</taxon>
        <taxon>Pseudomonadati</taxon>
        <taxon>Pseudomonadota</taxon>
        <taxon>Gammaproteobacteria</taxon>
        <taxon>Alteromonadales</taxon>
        <taxon>Shewanellaceae</taxon>
        <taxon>Shewanella</taxon>
    </lineage>
</organism>
<evidence type="ECO:0000256" key="6">
    <source>
        <dbReference type="ARBA" id="ARBA00022884"/>
    </source>
</evidence>
<dbReference type="FunFam" id="3.40.50.150:FF:000006">
    <property type="entry name" value="Ribosomal RNA small subunit methyltransferase A"/>
    <property type="match status" value="1"/>
</dbReference>
<dbReference type="NCBIfam" id="TIGR00755">
    <property type="entry name" value="ksgA"/>
    <property type="match status" value="1"/>
</dbReference>
<dbReference type="Gene3D" id="1.10.8.100">
    <property type="entry name" value="Ribosomal RNA adenine dimethylase-like, domain 2"/>
    <property type="match status" value="1"/>
</dbReference>